<feature type="domain" description="NADP-dependent oxidoreductase" evidence="2">
    <location>
        <begin position="29"/>
        <end position="317"/>
    </location>
</feature>
<gene>
    <name evidence="3" type="ORF">CSSPJE1EN1_LOCUS8885</name>
</gene>
<reference evidence="3" key="1">
    <citation type="submission" date="2024-02" db="EMBL/GenBank/DDBJ databases">
        <authorList>
            <consortium name="ELIXIR-Norway"/>
            <consortium name="Elixir Norway"/>
        </authorList>
    </citation>
    <scope>NUCLEOTIDE SEQUENCE</scope>
</reference>
<name>A0ABP0W9B6_9BRYO</name>
<dbReference type="InterPro" id="IPR050791">
    <property type="entry name" value="Aldo-Keto_reductase"/>
</dbReference>
<dbReference type="Pfam" id="PF00248">
    <property type="entry name" value="Aldo_ket_red"/>
    <property type="match status" value="1"/>
</dbReference>
<dbReference type="EMBL" id="OZ020110">
    <property type="protein sequence ID" value="CAK9263407.1"/>
    <property type="molecule type" value="Genomic_DNA"/>
</dbReference>
<accession>A0ABP0W9B6</accession>
<organism evidence="3 4">
    <name type="scientific">Sphagnum jensenii</name>
    <dbReference type="NCBI Taxonomy" id="128206"/>
    <lineage>
        <taxon>Eukaryota</taxon>
        <taxon>Viridiplantae</taxon>
        <taxon>Streptophyta</taxon>
        <taxon>Embryophyta</taxon>
        <taxon>Bryophyta</taxon>
        <taxon>Sphagnophytina</taxon>
        <taxon>Sphagnopsida</taxon>
        <taxon>Sphagnales</taxon>
        <taxon>Sphagnaceae</taxon>
        <taxon>Sphagnum</taxon>
    </lineage>
</organism>
<proteinExistence type="predicted"/>
<dbReference type="PRINTS" id="PR00069">
    <property type="entry name" value="ALDKETRDTASE"/>
</dbReference>
<dbReference type="InterPro" id="IPR020471">
    <property type="entry name" value="AKR"/>
</dbReference>
<dbReference type="InterPro" id="IPR036812">
    <property type="entry name" value="NAD(P)_OxRdtase_dom_sf"/>
</dbReference>
<dbReference type="CDD" id="cd19145">
    <property type="entry name" value="AKR_AKR13D1"/>
    <property type="match status" value="1"/>
</dbReference>
<dbReference type="InterPro" id="IPR023210">
    <property type="entry name" value="NADP_OxRdtase_dom"/>
</dbReference>
<dbReference type="PANTHER" id="PTHR43625:SF40">
    <property type="entry name" value="ALDO-KETO REDUCTASE YAKC [NADP(+)]"/>
    <property type="match status" value="1"/>
</dbReference>
<evidence type="ECO:0000259" key="2">
    <source>
        <dbReference type="Pfam" id="PF00248"/>
    </source>
</evidence>
<dbReference type="Proteomes" id="UP001497444">
    <property type="component" value="Chromosome 15"/>
</dbReference>
<dbReference type="Gene3D" id="3.20.20.100">
    <property type="entry name" value="NADP-dependent oxidoreductase domain"/>
    <property type="match status" value="1"/>
</dbReference>
<sequence length="355" mass="38812">MSSSSSTHDLPAVPRRKLGPDQGLEVSALGLGCMGMSSFYGAPKPEEEMIELIRYAVQCGITLLDTADVYGPHTNEVLIGKAIKGIRDKVEIATKFGNVISADGQWGVRADPEWVRESCEGSLKRLQIDFIDLYYLHRLDPTVPIEISVGEMKKLVEEGKVKHLGLSEASASEIRRAHAVHPITAVQMEWSLWSRDLEEDIVPTCKELGIAIVPYSPLGRGFFAGYKPEAGNQDFRSIQPRLTGENLEKNEVLRARVEAIAARKGCTLNQLALAWVLHNGNDVVPIPGTTKKVNLESNIGAVGISLSKEEIAEIEAAVPPSEVAGDRYHADHLKATWRYAQTPPLSSWKNGSKAA</sequence>
<dbReference type="SUPFAM" id="SSF51430">
    <property type="entry name" value="NAD(P)-linked oxidoreductase"/>
    <property type="match status" value="1"/>
</dbReference>
<dbReference type="PANTHER" id="PTHR43625">
    <property type="entry name" value="AFLATOXIN B1 ALDEHYDE REDUCTASE"/>
    <property type="match status" value="1"/>
</dbReference>
<evidence type="ECO:0000256" key="1">
    <source>
        <dbReference type="ARBA" id="ARBA00023002"/>
    </source>
</evidence>
<keyword evidence="4" id="KW-1185">Reference proteome</keyword>
<keyword evidence="1" id="KW-0560">Oxidoreductase</keyword>
<evidence type="ECO:0000313" key="4">
    <source>
        <dbReference type="Proteomes" id="UP001497444"/>
    </source>
</evidence>
<protein>
    <recommendedName>
        <fullName evidence="2">NADP-dependent oxidoreductase domain-containing protein</fullName>
    </recommendedName>
</protein>
<evidence type="ECO:0000313" key="3">
    <source>
        <dbReference type="EMBL" id="CAK9263407.1"/>
    </source>
</evidence>